<keyword evidence="3 5" id="KW-0378">Hydrolase</keyword>
<accession>A0A517SDB4</accession>
<dbReference type="PROSITE" id="PS51892">
    <property type="entry name" value="SUBTILASE"/>
    <property type="match status" value="1"/>
</dbReference>
<dbReference type="Pfam" id="PF18047">
    <property type="entry name" value="PatG_D"/>
    <property type="match status" value="1"/>
</dbReference>
<dbReference type="OrthoDB" id="252653at2"/>
<evidence type="ECO:0000256" key="2">
    <source>
        <dbReference type="ARBA" id="ARBA00022670"/>
    </source>
</evidence>
<comment type="similarity">
    <text evidence="1 5">Belongs to the peptidase S8 family.</text>
</comment>
<dbReference type="EMBL" id="CP036271">
    <property type="protein sequence ID" value="QDT54111.1"/>
    <property type="molecule type" value="Genomic_DNA"/>
</dbReference>
<evidence type="ECO:0000313" key="10">
    <source>
        <dbReference type="EMBL" id="QDT54111.1"/>
    </source>
</evidence>
<dbReference type="SUPFAM" id="SSF52743">
    <property type="entry name" value="Subtilisin-like"/>
    <property type="match status" value="1"/>
</dbReference>
<dbReference type="InterPro" id="IPR040483">
    <property type="entry name" value="PatG_dom"/>
</dbReference>
<dbReference type="Pfam" id="PF00082">
    <property type="entry name" value="Peptidase_S8"/>
    <property type="match status" value="1"/>
</dbReference>
<dbReference type="InterPro" id="IPR023828">
    <property type="entry name" value="Peptidase_S8_Ser-AS"/>
</dbReference>
<dbReference type="InterPro" id="IPR040636">
    <property type="entry name" value="PatG_C"/>
</dbReference>
<dbReference type="InterPro" id="IPR050131">
    <property type="entry name" value="Peptidase_S8_subtilisin-like"/>
</dbReference>
<dbReference type="InterPro" id="IPR000209">
    <property type="entry name" value="Peptidase_S8/S53_dom"/>
</dbReference>
<dbReference type="InParanoid" id="A0A517SDB4"/>
<feature type="region of interest" description="Disordered" evidence="6">
    <location>
        <begin position="517"/>
        <end position="545"/>
    </location>
</feature>
<name>A0A517SDB4_9PLAN</name>
<gene>
    <name evidence="10" type="primary">isp</name>
    <name evidence="10" type="ORF">Pan44_21380</name>
</gene>
<dbReference type="RefSeq" id="WP_145029887.1">
    <property type="nucleotide sequence ID" value="NZ_CP036271.1"/>
</dbReference>
<dbReference type="Proteomes" id="UP000315700">
    <property type="component" value="Chromosome"/>
</dbReference>
<dbReference type="InterPro" id="IPR034056">
    <property type="entry name" value="Pep_S8_PatG/PatA-like"/>
</dbReference>
<keyword evidence="4 5" id="KW-0720">Serine protease</keyword>
<dbReference type="InterPro" id="IPR036852">
    <property type="entry name" value="Peptidase_S8/S53_dom_sf"/>
</dbReference>
<feature type="domain" description="PatG" evidence="8">
    <location>
        <begin position="391"/>
        <end position="521"/>
    </location>
</feature>
<evidence type="ECO:0000313" key="11">
    <source>
        <dbReference type="Proteomes" id="UP000315700"/>
    </source>
</evidence>
<feature type="active site" description="Charge relay system" evidence="5">
    <location>
        <position position="74"/>
    </location>
</feature>
<evidence type="ECO:0000256" key="3">
    <source>
        <dbReference type="ARBA" id="ARBA00022801"/>
    </source>
</evidence>
<dbReference type="CDD" id="cd07476">
    <property type="entry name" value="Peptidases_S8_thiazoline_oxidase_subtilisin-like_protease"/>
    <property type="match status" value="1"/>
</dbReference>
<dbReference type="KEGG" id="ccos:Pan44_21380"/>
<evidence type="ECO:0000256" key="5">
    <source>
        <dbReference type="PROSITE-ProRule" id="PRU01240"/>
    </source>
</evidence>
<evidence type="ECO:0000256" key="1">
    <source>
        <dbReference type="ARBA" id="ARBA00011073"/>
    </source>
</evidence>
<protein>
    <submittedName>
        <fullName evidence="10">Intracellular serine protease</fullName>
        <ecNumber evidence="10">3.4.21.-</ecNumber>
    </submittedName>
</protein>
<feature type="active site" description="Charge relay system" evidence="5">
    <location>
        <position position="244"/>
    </location>
</feature>
<feature type="active site" description="Charge relay system" evidence="5">
    <location>
        <position position="43"/>
    </location>
</feature>
<dbReference type="Gene3D" id="3.40.50.200">
    <property type="entry name" value="Peptidase S8/S53 domain"/>
    <property type="match status" value="1"/>
</dbReference>
<keyword evidence="2 5" id="KW-0645">Protease</keyword>
<evidence type="ECO:0000259" key="7">
    <source>
        <dbReference type="Pfam" id="PF00082"/>
    </source>
</evidence>
<dbReference type="InterPro" id="IPR015500">
    <property type="entry name" value="Peptidase_S8_subtilisin-rel"/>
</dbReference>
<dbReference type="GO" id="GO:0004252">
    <property type="term" value="F:serine-type endopeptidase activity"/>
    <property type="evidence" value="ECO:0007669"/>
    <property type="project" value="UniProtKB-UniRule"/>
</dbReference>
<dbReference type="PANTHER" id="PTHR43806:SF11">
    <property type="entry name" value="CEREVISIN-RELATED"/>
    <property type="match status" value="1"/>
</dbReference>
<reference evidence="10 11" key="1">
    <citation type="submission" date="2019-02" db="EMBL/GenBank/DDBJ databases">
        <title>Deep-cultivation of Planctomycetes and their phenomic and genomic characterization uncovers novel biology.</title>
        <authorList>
            <person name="Wiegand S."/>
            <person name="Jogler M."/>
            <person name="Boedeker C."/>
            <person name="Pinto D."/>
            <person name="Vollmers J."/>
            <person name="Rivas-Marin E."/>
            <person name="Kohn T."/>
            <person name="Peeters S.H."/>
            <person name="Heuer A."/>
            <person name="Rast P."/>
            <person name="Oberbeckmann S."/>
            <person name="Bunk B."/>
            <person name="Jeske O."/>
            <person name="Meyerdierks A."/>
            <person name="Storesund J.E."/>
            <person name="Kallscheuer N."/>
            <person name="Luecker S."/>
            <person name="Lage O.M."/>
            <person name="Pohl T."/>
            <person name="Merkel B.J."/>
            <person name="Hornburger P."/>
            <person name="Mueller R.-W."/>
            <person name="Bruemmer F."/>
            <person name="Labrenz M."/>
            <person name="Spormann A.M."/>
            <person name="Op den Camp H."/>
            <person name="Overmann J."/>
            <person name="Amann R."/>
            <person name="Jetten M.S.M."/>
            <person name="Mascher T."/>
            <person name="Medema M.H."/>
            <person name="Devos D.P."/>
            <person name="Kaster A.-K."/>
            <person name="Ovreas L."/>
            <person name="Rohde M."/>
            <person name="Galperin M.Y."/>
            <person name="Jogler C."/>
        </authorList>
    </citation>
    <scope>NUCLEOTIDE SEQUENCE [LARGE SCALE GENOMIC DNA]</scope>
    <source>
        <strain evidence="10 11">Pan44</strain>
    </source>
</reference>
<evidence type="ECO:0000259" key="8">
    <source>
        <dbReference type="Pfam" id="PF18047"/>
    </source>
</evidence>
<feature type="domain" description="PatG C-terminal" evidence="9">
    <location>
        <begin position="617"/>
        <end position="721"/>
    </location>
</feature>
<evidence type="ECO:0000256" key="6">
    <source>
        <dbReference type="SAM" id="MobiDB-lite"/>
    </source>
</evidence>
<dbReference type="AlphaFoldDB" id="A0A517SDB4"/>
<sequence>MRTSEREAVADRGAKAGTLHIPGLTDLWSATKGDPRIMIAVLDGPVSLAHPAFSGARLSVAGVHGEATGASAAHGTHVASVIFGQHVGPVAGIAPNCRGVIIPVFKDGADGRVAPCSQIRLAEAITLAVEFSVKNGADFLVINISGGEFTPSGEAHPILEKVVRGCDRRKVLIVAAAGNQGCDCLHIPGAIPSVLAVGAMNSEGHPLEFSNWGAAYQAQGVLAPGENILGASPSGEVAAHTGTSYATPIVAGVAALLLSLQLRHGIHPSAASVRESILGSALGCQHRPVKDCRRLLAGRLNIPGAIALSLSKGQASMDSHLELGYSGTPGNVLPQGDGVAADVTTSAASIETPLPFSQVTCSSIENSMPELVMPSDCGCGGKKTSAPSFQKVYAIGKLSFDYGTRQRREYFANRIGGDPENHTNLFNYLTARPVTVDDAGTPIQAFDATGRPILNDAGNPLYLGLPHYTILNGPQFANRTDVTALTWILKIDETPIYAINPMGPFAFETHDTLTAFLRSQLPPPPPPEDPEGRRPRRGRREEPVQLPGIVYGEGVERIAVPGVIIGETRLYTGEQVPVLAPDHRGIANWTTDALIDAITAHFPAGGDDLGGRGAIEMTRDILDRMYELTRNLGISSRDRALNYAATDALQLQGILADPANQSRFVGMELDTIEVEKSPICRPDYDCWDVVIIFFNPDNLQQARRGIRYTIDVSDVMPHILSGSQRVFTLR</sequence>
<feature type="domain" description="Peptidase S8/S53" evidence="7">
    <location>
        <begin position="37"/>
        <end position="281"/>
    </location>
</feature>
<dbReference type="PRINTS" id="PR00723">
    <property type="entry name" value="SUBTILISIN"/>
</dbReference>
<dbReference type="EC" id="3.4.21.-" evidence="10"/>
<evidence type="ECO:0000259" key="9">
    <source>
        <dbReference type="Pfam" id="PF18065"/>
    </source>
</evidence>
<dbReference type="PROSITE" id="PS00138">
    <property type="entry name" value="SUBTILASE_SER"/>
    <property type="match status" value="1"/>
</dbReference>
<keyword evidence="11" id="KW-1185">Reference proteome</keyword>
<organism evidence="10 11">
    <name type="scientific">Caulifigura coniformis</name>
    <dbReference type="NCBI Taxonomy" id="2527983"/>
    <lineage>
        <taxon>Bacteria</taxon>
        <taxon>Pseudomonadati</taxon>
        <taxon>Planctomycetota</taxon>
        <taxon>Planctomycetia</taxon>
        <taxon>Planctomycetales</taxon>
        <taxon>Planctomycetaceae</taxon>
        <taxon>Caulifigura</taxon>
    </lineage>
</organism>
<evidence type="ECO:0000256" key="4">
    <source>
        <dbReference type="ARBA" id="ARBA00022825"/>
    </source>
</evidence>
<proteinExistence type="inferred from homology"/>
<dbReference type="Pfam" id="PF18065">
    <property type="entry name" value="PatG_C"/>
    <property type="match status" value="1"/>
</dbReference>
<dbReference type="GO" id="GO:0006508">
    <property type="term" value="P:proteolysis"/>
    <property type="evidence" value="ECO:0007669"/>
    <property type="project" value="UniProtKB-KW"/>
</dbReference>
<dbReference type="PANTHER" id="PTHR43806">
    <property type="entry name" value="PEPTIDASE S8"/>
    <property type="match status" value="1"/>
</dbReference>